<dbReference type="PANTHER" id="PTHR30126">
    <property type="entry name" value="HTH-TYPE TRANSCRIPTIONAL REGULATOR"/>
    <property type="match status" value="1"/>
</dbReference>
<evidence type="ECO:0000259" key="5">
    <source>
        <dbReference type="PROSITE" id="PS50931"/>
    </source>
</evidence>
<proteinExistence type="inferred from homology"/>
<evidence type="ECO:0000256" key="2">
    <source>
        <dbReference type="ARBA" id="ARBA00023015"/>
    </source>
</evidence>
<dbReference type="Gene3D" id="3.40.190.290">
    <property type="match status" value="1"/>
</dbReference>
<reference evidence="6" key="2">
    <citation type="submission" date="2021-04" db="EMBL/GenBank/DDBJ databases">
        <authorList>
            <person name="Gilroy R."/>
        </authorList>
    </citation>
    <scope>NUCLEOTIDE SEQUENCE</scope>
    <source>
        <strain evidence="6">CHK198-12963</strain>
    </source>
</reference>
<dbReference type="InterPro" id="IPR036388">
    <property type="entry name" value="WH-like_DNA-bd_sf"/>
</dbReference>
<dbReference type="Pfam" id="PF00126">
    <property type="entry name" value="HTH_1"/>
    <property type="match status" value="1"/>
</dbReference>
<gene>
    <name evidence="6" type="ORF">H9931_09720</name>
</gene>
<protein>
    <submittedName>
        <fullName evidence="6">LysR family transcriptional regulator</fullName>
    </submittedName>
</protein>
<comment type="caution">
    <text evidence="6">The sequence shown here is derived from an EMBL/GenBank/DDBJ whole genome shotgun (WGS) entry which is preliminary data.</text>
</comment>
<keyword evidence="4" id="KW-0804">Transcription</keyword>
<accession>A0A9D2TFK4</accession>
<dbReference type="CDD" id="cd05466">
    <property type="entry name" value="PBP2_LTTR_substrate"/>
    <property type="match status" value="1"/>
</dbReference>
<name>A0A9D2TFK4_9FIRM</name>
<sequence length="295" mass="33419">MDMDEIQTFIVLAGCRNFTKTAEILHIVQSTVSNRIRSLEEYTGTKLVIRYKNGIHLTEEGAAFLTYANQISALNQKALQEIHMHKKFRATLRVGCAQWMYDRWLGSLLVGFSERFPDISLHVEIEHSENMIPMLQHKLLDLAFIAYEINNSSVVSNLFQTTDILFVGAPSVFGSLKGGICKQDLVQIPLIYSDIWDSYLEDISKHTLSGGMVFRVHSNMLASAKQFCLAGTGCCFLPEAMLEEELEEGTLIRIPIYDLPVRSVDTYIAYQRGNTNSEAIKDWNRYYREAASAAK</sequence>
<feature type="domain" description="HTH lysR-type" evidence="5">
    <location>
        <begin position="1"/>
        <end position="58"/>
    </location>
</feature>
<dbReference type="InterPro" id="IPR036390">
    <property type="entry name" value="WH_DNA-bd_sf"/>
</dbReference>
<dbReference type="GO" id="GO:0003700">
    <property type="term" value="F:DNA-binding transcription factor activity"/>
    <property type="evidence" value="ECO:0007669"/>
    <property type="project" value="InterPro"/>
</dbReference>
<dbReference type="GO" id="GO:0000976">
    <property type="term" value="F:transcription cis-regulatory region binding"/>
    <property type="evidence" value="ECO:0007669"/>
    <property type="project" value="TreeGrafter"/>
</dbReference>
<dbReference type="PROSITE" id="PS50931">
    <property type="entry name" value="HTH_LYSR"/>
    <property type="match status" value="1"/>
</dbReference>
<evidence type="ECO:0000313" key="6">
    <source>
        <dbReference type="EMBL" id="HJC66973.1"/>
    </source>
</evidence>
<evidence type="ECO:0000256" key="1">
    <source>
        <dbReference type="ARBA" id="ARBA00009437"/>
    </source>
</evidence>
<dbReference type="InterPro" id="IPR000847">
    <property type="entry name" value="LysR_HTH_N"/>
</dbReference>
<dbReference type="Pfam" id="PF03466">
    <property type="entry name" value="LysR_substrate"/>
    <property type="match status" value="1"/>
</dbReference>
<reference evidence="6" key="1">
    <citation type="journal article" date="2021" name="PeerJ">
        <title>Extensive microbial diversity within the chicken gut microbiome revealed by metagenomics and culture.</title>
        <authorList>
            <person name="Gilroy R."/>
            <person name="Ravi A."/>
            <person name="Getino M."/>
            <person name="Pursley I."/>
            <person name="Horton D.L."/>
            <person name="Alikhan N.F."/>
            <person name="Baker D."/>
            <person name="Gharbi K."/>
            <person name="Hall N."/>
            <person name="Watson M."/>
            <person name="Adriaenssens E.M."/>
            <person name="Foster-Nyarko E."/>
            <person name="Jarju S."/>
            <person name="Secka A."/>
            <person name="Antonio M."/>
            <person name="Oren A."/>
            <person name="Chaudhuri R.R."/>
            <person name="La Ragione R."/>
            <person name="Hildebrand F."/>
            <person name="Pallen M.J."/>
        </authorList>
    </citation>
    <scope>NUCLEOTIDE SEQUENCE</scope>
    <source>
        <strain evidence="6">CHK198-12963</strain>
    </source>
</reference>
<dbReference type="SUPFAM" id="SSF53850">
    <property type="entry name" value="Periplasmic binding protein-like II"/>
    <property type="match status" value="1"/>
</dbReference>
<dbReference type="AlphaFoldDB" id="A0A9D2TFK4"/>
<dbReference type="EMBL" id="DWWB01000054">
    <property type="protein sequence ID" value="HJC66973.1"/>
    <property type="molecule type" value="Genomic_DNA"/>
</dbReference>
<evidence type="ECO:0000256" key="4">
    <source>
        <dbReference type="ARBA" id="ARBA00023163"/>
    </source>
</evidence>
<dbReference type="PRINTS" id="PR00039">
    <property type="entry name" value="HTHLYSR"/>
</dbReference>
<dbReference type="InterPro" id="IPR005119">
    <property type="entry name" value="LysR_subst-bd"/>
</dbReference>
<keyword evidence="2" id="KW-0805">Transcription regulation</keyword>
<organism evidence="6 7">
    <name type="scientific">Candidatus Enterocloster excrementigallinarum</name>
    <dbReference type="NCBI Taxonomy" id="2838558"/>
    <lineage>
        <taxon>Bacteria</taxon>
        <taxon>Bacillati</taxon>
        <taxon>Bacillota</taxon>
        <taxon>Clostridia</taxon>
        <taxon>Lachnospirales</taxon>
        <taxon>Lachnospiraceae</taxon>
        <taxon>Enterocloster</taxon>
    </lineage>
</organism>
<evidence type="ECO:0000313" key="7">
    <source>
        <dbReference type="Proteomes" id="UP000823863"/>
    </source>
</evidence>
<keyword evidence="3" id="KW-0238">DNA-binding</keyword>
<dbReference type="PANTHER" id="PTHR30126:SF40">
    <property type="entry name" value="HTH-TYPE TRANSCRIPTIONAL REGULATOR GLTR"/>
    <property type="match status" value="1"/>
</dbReference>
<dbReference type="SUPFAM" id="SSF46785">
    <property type="entry name" value="Winged helix' DNA-binding domain"/>
    <property type="match status" value="1"/>
</dbReference>
<dbReference type="Gene3D" id="1.10.10.10">
    <property type="entry name" value="Winged helix-like DNA-binding domain superfamily/Winged helix DNA-binding domain"/>
    <property type="match status" value="1"/>
</dbReference>
<comment type="similarity">
    <text evidence="1">Belongs to the LysR transcriptional regulatory family.</text>
</comment>
<evidence type="ECO:0000256" key="3">
    <source>
        <dbReference type="ARBA" id="ARBA00023125"/>
    </source>
</evidence>
<dbReference type="Proteomes" id="UP000823863">
    <property type="component" value="Unassembled WGS sequence"/>
</dbReference>